<gene>
    <name evidence="1" type="ORF">SDC9_192317</name>
</gene>
<dbReference type="AlphaFoldDB" id="A0A645I1Y6"/>
<sequence>MTIGIVHLLEVIQVEINNTHLTVASLFDGLVDQFMDSVAVWQPGNRVGIRQHAQPFLRTSFFRDVRTGTDQVDFVFTAAAVDKFIAKQKQTLSLAGLYPAFHFIRIAVAKEAADVATRSGGFPTAHEEFKDALSNHFLLFQAGVLFTQSIEALNVTPTVEDHNRRVGFCHYLFSK</sequence>
<protein>
    <submittedName>
        <fullName evidence="1">Uncharacterized protein</fullName>
    </submittedName>
</protein>
<dbReference type="EMBL" id="VSSQ01104120">
    <property type="protein sequence ID" value="MPN44752.1"/>
    <property type="molecule type" value="Genomic_DNA"/>
</dbReference>
<accession>A0A645I1Y6</accession>
<evidence type="ECO:0000313" key="1">
    <source>
        <dbReference type="EMBL" id="MPN44752.1"/>
    </source>
</evidence>
<organism evidence="1">
    <name type="scientific">bioreactor metagenome</name>
    <dbReference type="NCBI Taxonomy" id="1076179"/>
    <lineage>
        <taxon>unclassified sequences</taxon>
        <taxon>metagenomes</taxon>
        <taxon>ecological metagenomes</taxon>
    </lineage>
</organism>
<comment type="caution">
    <text evidence="1">The sequence shown here is derived from an EMBL/GenBank/DDBJ whole genome shotgun (WGS) entry which is preliminary data.</text>
</comment>
<reference evidence="1" key="1">
    <citation type="submission" date="2019-08" db="EMBL/GenBank/DDBJ databases">
        <authorList>
            <person name="Kucharzyk K."/>
            <person name="Murdoch R.W."/>
            <person name="Higgins S."/>
            <person name="Loffler F."/>
        </authorList>
    </citation>
    <scope>NUCLEOTIDE SEQUENCE</scope>
</reference>
<name>A0A645I1Y6_9ZZZZ</name>
<proteinExistence type="predicted"/>